<protein>
    <submittedName>
        <fullName evidence="1">Winged helix domain-containing protein</fullName>
    </submittedName>
</protein>
<name>A0ACB9TGE4_HOLOL</name>
<evidence type="ECO:0000313" key="2">
    <source>
        <dbReference type="Proteomes" id="UP001056778"/>
    </source>
</evidence>
<accession>A0ACB9TGE4</accession>
<organism evidence="1 2">
    <name type="scientific">Holotrichia oblita</name>
    <name type="common">Chafer beetle</name>
    <dbReference type="NCBI Taxonomy" id="644536"/>
    <lineage>
        <taxon>Eukaryota</taxon>
        <taxon>Metazoa</taxon>
        <taxon>Ecdysozoa</taxon>
        <taxon>Arthropoda</taxon>
        <taxon>Hexapoda</taxon>
        <taxon>Insecta</taxon>
        <taxon>Pterygota</taxon>
        <taxon>Neoptera</taxon>
        <taxon>Endopterygota</taxon>
        <taxon>Coleoptera</taxon>
        <taxon>Polyphaga</taxon>
        <taxon>Scarabaeiformia</taxon>
        <taxon>Scarabaeidae</taxon>
        <taxon>Melolonthinae</taxon>
        <taxon>Holotrichia</taxon>
    </lineage>
</organism>
<dbReference type="EMBL" id="CM043017">
    <property type="protein sequence ID" value="KAI4465953.1"/>
    <property type="molecule type" value="Genomic_DNA"/>
</dbReference>
<dbReference type="Proteomes" id="UP001056778">
    <property type="component" value="Chromosome 3"/>
</dbReference>
<keyword evidence="2" id="KW-1185">Reference proteome</keyword>
<comment type="caution">
    <text evidence="1">The sequence shown here is derived from an EMBL/GenBank/DDBJ whole genome shotgun (WGS) entry which is preliminary data.</text>
</comment>
<gene>
    <name evidence="1" type="ORF">MML48_3g00004591</name>
</gene>
<reference evidence="1" key="1">
    <citation type="submission" date="2022-04" db="EMBL/GenBank/DDBJ databases">
        <title>Chromosome-scale genome assembly of Holotrichia oblita Faldermann.</title>
        <authorList>
            <person name="Rongchong L."/>
        </authorList>
    </citation>
    <scope>NUCLEOTIDE SEQUENCE</scope>
    <source>
        <strain evidence="1">81SQS9</strain>
    </source>
</reference>
<evidence type="ECO:0000313" key="1">
    <source>
        <dbReference type="EMBL" id="KAI4465953.1"/>
    </source>
</evidence>
<sequence>MIIFISVWYGGTEDIEDCNISTVTQTQWTPLPEAVCAVVLRLSSQGRPAGIETIRESLIMAFPHVSPPSERILYDTLVQLTTERKLYHTSRGYFIVTPERRRSRSHSRGRRRQEDIPCGKTMLMSTEEALVLVHGEMATIRDGDVTHQCIQTNLADVICGGSVTNLPRSERPRISDVQVAEVLHENQDMAGGNPLAISSANAIFKRFQVLYTTVWKILRNILKMYLYKLKMLFELEEADLAASPIYGRSSYKVTGSIASEAGGQLSCESDFNEEDHEQGIGRAYEDSQGRPRISGNPSDKIIVARNNKRRSASFPAPKSPDRRGSFRLWGSTRRLRRSASTRTLAARHYTDSSSSTEYPTSSDSAQTPKKESLLSRLFRRSKRSQCQISTFSAQFPPSEWFNSKAIHLHNVGTQTSTTADDSTSTLPYYYSETASSKSATLPRRHRRQLSNDSTYVASLAESRDHSPSLRYGSSHASGSLSRTGNILRTPLHISKSRDSSRKTSRASLAPKNHSTNNIIEDEIKEDVKQEANSSTQKIIAGIEAHESSKTTSLESLKPSQKTNEDKLMRESEIIRESMRNLASIDNSGPSSIESQKSSKTGSSITSGPSSLESQKTVIQKQSYLDKKRSPKRKDSRVKVSPIHQTGLAHSNSFTLQVTTKQNGTNISNINTNATINSGANTKIYVQNSPVRSVITFENGRNDNTTNPNLVIINGSEPVIETNKYTVNGEEIRTKNTNNLKDDSLNNSANHIEIPNMRTEVKNEEMNNIRKLSLQMPSRDGLNYRNLIKNVPDSTSNNQNNSKSNPDSPITNGFREFTKNSFENPPSPTKSVDGITGSTGCVFSKNLTDSKTSLNKSYLSISEKNLLGSEPNIFKEDERDKTLTRQNGHQFPSLSDLSFNFTSLAAQKILKGVSINSIDTLVELNMAANGEKQNNCDIVHTDFGLV</sequence>
<proteinExistence type="predicted"/>